<protein>
    <submittedName>
        <fullName evidence="2">Uncharacterized protein</fullName>
    </submittedName>
</protein>
<reference evidence="2 3" key="1">
    <citation type="submission" date="2017-05" db="EMBL/GenBank/DDBJ databases">
        <title>The Genome Sequence of Tsuchiyaea wingfieldii DSM 27421.</title>
        <authorList>
            <person name="Cuomo C."/>
            <person name="Passer A."/>
            <person name="Billmyre B."/>
            <person name="Heitman J."/>
        </authorList>
    </citation>
    <scope>NUCLEOTIDE SEQUENCE [LARGE SCALE GENOMIC DNA]</scope>
    <source>
        <strain evidence="2 3">DSM 27421</strain>
    </source>
</reference>
<gene>
    <name evidence="2" type="ORF">B9479_007762</name>
</gene>
<evidence type="ECO:0000313" key="3">
    <source>
        <dbReference type="Proteomes" id="UP000322245"/>
    </source>
</evidence>
<sequence>MSTTAHASSFNNAFVDSVHELMRDSSRLAQPDKRTVVDALTASCNLLDHTVSSGLVSPLSGYLAGQLFDPNDEDGSQFQMENWIGEETQGVDGDTYREGEQSFRDLADLREQLKEVDKKTGGVLSKAWADTVTNMIEAMNGGPTEVNTGRDLDPDFRVVAASVELQHVTPFNPRQADIVYSLLSNAETDNLPDDEPPTEPSPTLSRQATQDFQSLYSRRGIAFDPVVLCKSMLDDGAYGFYVQEGNYEKGEAGGVTNDGKAIAFMSFNKTEEADGKVWSFTHYASTVGDGEVKRGNRID</sequence>
<dbReference type="EMBL" id="NIDF01000203">
    <property type="protein sequence ID" value="TYJ51657.1"/>
    <property type="molecule type" value="Genomic_DNA"/>
</dbReference>
<organism evidence="2 3">
    <name type="scientific">Cryptococcus floricola</name>
    <dbReference type="NCBI Taxonomy" id="2591691"/>
    <lineage>
        <taxon>Eukaryota</taxon>
        <taxon>Fungi</taxon>
        <taxon>Dikarya</taxon>
        <taxon>Basidiomycota</taxon>
        <taxon>Agaricomycotina</taxon>
        <taxon>Tremellomycetes</taxon>
        <taxon>Tremellales</taxon>
        <taxon>Cryptococcaceae</taxon>
        <taxon>Cryptococcus</taxon>
    </lineage>
</organism>
<dbReference type="AlphaFoldDB" id="A0A5D3AJC3"/>
<dbReference type="Proteomes" id="UP000322245">
    <property type="component" value="Unassembled WGS sequence"/>
</dbReference>
<evidence type="ECO:0000313" key="2">
    <source>
        <dbReference type="EMBL" id="TYJ51657.1"/>
    </source>
</evidence>
<accession>A0A5D3AJC3</accession>
<evidence type="ECO:0000256" key="1">
    <source>
        <dbReference type="SAM" id="MobiDB-lite"/>
    </source>
</evidence>
<keyword evidence="3" id="KW-1185">Reference proteome</keyword>
<name>A0A5D3AJC3_9TREE</name>
<feature type="region of interest" description="Disordered" evidence="1">
    <location>
        <begin position="187"/>
        <end position="208"/>
    </location>
</feature>
<comment type="caution">
    <text evidence="2">The sequence shown here is derived from an EMBL/GenBank/DDBJ whole genome shotgun (WGS) entry which is preliminary data.</text>
</comment>
<proteinExistence type="predicted"/>